<comment type="caution">
    <text evidence="6">The sequence shown here is derived from an EMBL/GenBank/DDBJ whole genome shotgun (WGS) entry which is preliminary data.</text>
</comment>
<dbReference type="Gene3D" id="3.90.640.10">
    <property type="entry name" value="Actin, Chain A, domain 4"/>
    <property type="match status" value="1"/>
</dbReference>
<keyword evidence="7" id="KW-1185">Reference proteome</keyword>
<accession>A0A7J6LLL8</accession>
<feature type="compositionally biased region" description="Low complexity" evidence="5">
    <location>
        <begin position="106"/>
        <end position="122"/>
    </location>
</feature>
<feature type="region of interest" description="Disordered" evidence="5">
    <location>
        <begin position="437"/>
        <end position="488"/>
    </location>
</feature>
<dbReference type="GO" id="GO:0030968">
    <property type="term" value="P:endoplasmic reticulum unfolded protein response"/>
    <property type="evidence" value="ECO:0007669"/>
    <property type="project" value="TreeGrafter"/>
</dbReference>
<gene>
    <name evidence="6" type="ORF">FOL47_007272</name>
</gene>
<dbReference type="EMBL" id="JAAPAO010000424">
    <property type="protein sequence ID" value="KAF4660164.1"/>
    <property type="molecule type" value="Genomic_DNA"/>
</dbReference>
<feature type="compositionally biased region" description="Basic and acidic residues" evidence="5">
    <location>
        <begin position="176"/>
        <end position="186"/>
    </location>
</feature>
<evidence type="ECO:0000256" key="4">
    <source>
        <dbReference type="ARBA" id="ARBA00023186"/>
    </source>
</evidence>
<evidence type="ECO:0000256" key="1">
    <source>
        <dbReference type="ARBA" id="ARBA00007381"/>
    </source>
</evidence>
<comment type="similarity">
    <text evidence="1">Belongs to the heat shock protein 70 family.</text>
</comment>
<dbReference type="Pfam" id="PF00012">
    <property type="entry name" value="HSP70"/>
    <property type="match status" value="2"/>
</dbReference>
<evidence type="ECO:0008006" key="8">
    <source>
        <dbReference type="Google" id="ProtNLM"/>
    </source>
</evidence>
<dbReference type="Gene3D" id="1.20.1270.10">
    <property type="match status" value="1"/>
</dbReference>
<feature type="region of interest" description="Disordered" evidence="5">
    <location>
        <begin position="233"/>
        <end position="275"/>
    </location>
</feature>
<feature type="compositionally biased region" description="Polar residues" evidence="5">
    <location>
        <begin position="349"/>
        <end position="368"/>
    </location>
</feature>
<dbReference type="FunFam" id="3.30.420.40:FF:000028">
    <property type="entry name" value="heat shock 70 kDa protein-like"/>
    <property type="match status" value="1"/>
</dbReference>
<feature type="compositionally biased region" description="Polar residues" evidence="5">
    <location>
        <begin position="246"/>
        <end position="262"/>
    </location>
</feature>
<dbReference type="InterPro" id="IPR029048">
    <property type="entry name" value="HSP70_C_sf"/>
</dbReference>
<feature type="compositionally biased region" description="Polar residues" evidence="5">
    <location>
        <begin position="300"/>
        <end position="309"/>
    </location>
</feature>
<dbReference type="PRINTS" id="PR00301">
    <property type="entry name" value="HEATSHOCK70"/>
</dbReference>
<dbReference type="Gene3D" id="3.30.420.40">
    <property type="match status" value="3"/>
</dbReference>
<feature type="compositionally biased region" description="Pro residues" evidence="5">
    <location>
        <begin position="464"/>
        <end position="480"/>
    </location>
</feature>
<dbReference type="SUPFAM" id="SSF100934">
    <property type="entry name" value="Heat shock protein 70kD (HSP70), C-terminal subdomain"/>
    <property type="match status" value="1"/>
</dbReference>
<dbReference type="OrthoDB" id="10262720at2759"/>
<dbReference type="GO" id="GO:0140662">
    <property type="term" value="F:ATP-dependent protein folding chaperone"/>
    <property type="evidence" value="ECO:0007669"/>
    <property type="project" value="InterPro"/>
</dbReference>
<evidence type="ECO:0000256" key="3">
    <source>
        <dbReference type="ARBA" id="ARBA00022840"/>
    </source>
</evidence>
<dbReference type="InterPro" id="IPR013126">
    <property type="entry name" value="Hsp_70_fam"/>
</dbReference>
<dbReference type="PANTHER" id="PTHR45639:SF3">
    <property type="entry name" value="HYPOXIA UP-REGULATED PROTEIN 1"/>
    <property type="match status" value="1"/>
</dbReference>
<evidence type="ECO:0000313" key="7">
    <source>
        <dbReference type="Proteomes" id="UP000591131"/>
    </source>
</evidence>
<dbReference type="PANTHER" id="PTHR45639">
    <property type="entry name" value="HSC70CB, ISOFORM G-RELATED"/>
    <property type="match status" value="1"/>
</dbReference>
<proteinExistence type="inferred from homology"/>
<feature type="region of interest" description="Disordered" evidence="5">
    <location>
        <begin position="300"/>
        <end position="375"/>
    </location>
</feature>
<evidence type="ECO:0000256" key="2">
    <source>
        <dbReference type="ARBA" id="ARBA00022741"/>
    </source>
</evidence>
<keyword evidence="2" id="KW-0547">Nucleotide-binding</keyword>
<dbReference type="GO" id="GO:0034663">
    <property type="term" value="C:endoplasmic reticulum chaperone complex"/>
    <property type="evidence" value="ECO:0007669"/>
    <property type="project" value="TreeGrafter"/>
</dbReference>
<dbReference type="SUPFAM" id="SSF53067">
    <property type="entry name" value="Actin-like ATPase domain"/>
    <property type="match status" value="2"/>
</dbReference>
<sequence length="1288" mass="139430">MFHFYPSAAAAVVLCWLAWREGRYKDRFVVFMDVGVVVPDLFNPERVARMSWADISRARQSLDFRPLGAAESGTVLSGGAGSAGCSEGDAVVKDSETAAVHGDPTGESTGESGEGKASAAAAGGCGGVLDEDIDTLVAKLVHRSATAEMRERQLEARLKAMEKELQRERDKAARMWKEEAEERGEQLPRVQGRQAGASVGYSEPSDPSEGGHPLVCSEYDDSIDKVHPNLQLEEDPFGDGSPRVSVLSSLPESVGSAGQLNSRGRDRPSTLGGGLLIRASGAPVANVTHEGRMDKSIASSFVTDSQHPSSGKEHLLSSHGEYDLTSSSTSRDGESNSGGVRTVSAKPGPSSSPVEENVYHSYSDTSSDGPDAIQFDDDEYDAVSMCPSHFSDAPAPLLANNADEADSSVLSSDIHLEVGLPPIEYSDVEVPYEYRKSVRQGSNNKNDPAVLEPSRDPSPEKPQATPPHAPRLDKQPPPLRPRAQPKASTAAAAHKRCCAIILGLPFEQEPELPTGIDFGSYSLKVATVGDHGADIVTNALSERSTPTAVSFAHDIRAYGSQALSDVPRKPSTVFWGPEQAQFKSSVKPAVVNGTVIRAEVVVAQSLRNAKLWLSRHPRPVVFTVPASADQRQRRAILHAAELAGMRVDGLVTESVAAAVVRSQDFIASDRQASTEVIIDVGAGHMEMCKVKYTRQDTRGQLRSSRKTIADVKLIGPCVFDDEVGTVYMDRLLVLEALRRFEELHGEIPMGAARDKAKARLEIQAASVRSTLSASHEIMMRVESLYNGEDFSMKVTRDGFEEIIKGITKRIDDLTGRMTWEDVEGIELIGGGCRIPSVQQHIEAQVYSSSGQKIPLGRHLDGDDAPSKGAAVCASNHSLIERDPSLKGNKRIWLTDAHHRTYTIGWEEGSSERVVVIKAGEPLSTRREVRVSVPSGGRGIINLYEDGPDGTRRAIERYSVTSLHSAVALDIVVKSDAEGIVSLAGGTAAQVEVTHLDYGEMSPAPMKAAELEGAKLLIDAWDRRDQDANTLLEALNRLESKMYASRDTLDSEIYTLVATDDEMEHIRAVLADTEEVVDKGSKATAEDILSQTEALDNALSPVLDKGRELEYRTQTKNWTESQLQRLRALVGRIEAHRSVDNDEADKKEKARNLLDSVQNWWKEVSTKQEGQSLKEPPANTKEAAHSKIHRVTSLIEGIARTMGVNMEEESSKSANVAENAEWQQQQPSVTIASPEVERELGDGSAASVPNQGLKAPAFYSEMHDIPKVGHAVLESSGGPSLDDRLSPEL</sequence>
<feature type="compositionally biased region" description="Basic and acidic residues" evidence="5">
    <location>
        <begin position="310"/>
        <end position="322"/>
    </location>
</feature>
<dbReference type="GO" id="GO:0005524">
    <property type="term" value="F:ATP binding"/>
    <property type="evidence" value="ECO:0007669"/>
    <property type="project" value="UniProtKB-KW"/>
</dbReference>
<evidence type="ECO:0000256" key="5">
    <source>
        <dbReference type="SAM" id="MobiDB-lite"/>
    </source>
</evidence>
<keyword evidence="3" id="KW-0067">ATP-binding</keyword>
<feature type="compositionally biased region" description="Polar residues" evidence="5">
    <location>
        <begin position="324"/>
        <end position="339"/>
    </location>
</feature>
<evidence type="ECO:0000313" key="6">
    <source>
        <dbReference type="EMBL" id="KAF4660164.1"/>
    </source>
</evidence>
<feature type="region of interest" description="Disordered" evidence="5">
    <location>
        <begin position="176"/>
        <end position="219"/>
    </location>
</feature>
<organism evidence="6 7">
    <name type="scientific">Perkinsus chesapeaki</name>
    <name type="common">Clam parasite</name>
    <name type="synonym">Perkinsus andrewsi</name>
    <dbReference type="NCBI Taxonomy" id="330153"/>
    <lineage>
        <taxon>Eukaryota</taxon>
        <taxon>Sar</taxon>
        <taxon>Alveolata</taxon>
        <taxon>Perkinsozoa</taxon>
        <taxon>Perkinsea</taxon>
        <taxon>Perkinsida</taxon>
        <taxon>Perkinsidae</taxon>
        <taxon>Perkinsus</taxon>
    </lineage>
</organism>
<reference evidence="6 7" key="1">
    <citation type="submission" date="2020-04" db="EMBL/GenBank/DDBJ databases">
        <title>Perkinsus chesapeaki whole genome sequence.</title>
        <authorList>
            <person name="Bogema D.R."/>
        </authorList>
    </citation>
    <scope>NUCLEOTIDE SEQUENCE [LARGE SCALE GENOMIC DNA]</scope>
    <source>
        <strain evidence="6">ATCC PRA-425</strain>
    </source>
</reference>
<keyword evidence="4" id="KW-0143">Chaperone</keyword>
<feature type="region of interest" description="Disordered" evidence="5">
    <location>
        <begin position="99"/>
        <end position="122"/>
    </location>
</feature>
<dbReference type="Proteomes" id="UP000591131">
    <property type="component" value="Unassembled WGS sequence"/>
</dbReference>
<dbReference type="InterPro" id="IPR043129">
    <property type="entry name" value="ATPase_NBD"/>
</dbReference>
<protein>
    <recommendedName>
        <fullName evidence="8">Hypoxia up-regulated protein 1</fullName>
    </recommendedName>
</protein>
<name>A0A7J6LLL8_PERCH</name>
<feature type="region of interest" description="Disordered" evidence="5">
    <location>
        <begin position="1269"/>
        <end position="1288"/>
    </location>
</feature>
<feature type="region of interest" description="Disordered" evidence="5">
    <location>
        <begin position="1166"/>
        <end position="1185"/>
    </location>
</feature>